<evidence type="ECO:0000313" key="2">
    <source>
        <dbReference type="Proteomes" id="UP000054805"/>
    </source>
</evidence>
<comment type="caution">
    <text evidence="1">The sequence shown here is derived from an EMBL/GenBank/DDBJ whole genome shotgun (WGS) entry which is preliminary data.</text>
</comment>
<accession>A0A0V1JF31</accession>
<sequence>MLLFIQDAFKQNDSSTNLCNVPTELLSRSRLIVDLIRTRNEDQWKLNSCKQAITDSTRKAYWFGLVRFGLLCVGHMQPAAVKCNLSNDNFAKAKRDDLCQCRGERIDQIDMISSKLARLVAKVPAQQQRIRAKPNASGNSTKLP</sequence>
<organism evidence="1 2">
    <name type="scientific">Trichinella pseudospiralis</name>
    <name type="common">Parasitic roundworm</name>
    <dbReference type="NCBI Taxonomy" id="6337"/>
    <lineage>
        <taxon>Eukaryota</taxon>
        <taxon>Metazoa</taxon>
        <taxon>Ecdysozoa</taxon>
        <taxon>Nematoda</taxon>
        <taxon>Enoplea</taxon>
        <taxon>Dorylaimia</taxon>
        <taxon>Trichinellida</taxon>
        <taxon>Trichinellidae</taxon>
        <taxon>Trichinella</taxon>
    </lineage>
</organism>
<protein>
    <submittedName>
        <fullName evidence="1">Uncharacterized protein</fullName>
    </submittedName>
</protein>
<name>A0A0V1JF31_TRIPS</name>
<reference evidence="1 2" key="1">
    <citation type="submission" date="2015-01" db="EMBL/GenBank/DDBJ databases">
        <title>Evolution of Trichinella species and genotypes.</title>
        <authorList>
            <person name="Korhonen P.K."/>
            <person name="Edoardo P."/>
            <person name="Giuseppe L.R."/>
            <person name="Gasser R.B."/>
        </authorList>
    </citation>
    <scope>NUCLEOTIDE SEQUENCE [LARGE SCALE GENOMIC DNA]</scope>
    <source>
        <strain evidence="1">ISS588</strain>
    </source>
</reference>
<evidence type="ECO:0000313" key="1">
    <source>
        <dbReference type="EMBL" id="KRZ33574.1"/>
    </source>
</evidence>
<proteinExistence type="predicted"/>
<keyword evidence="2" id="KW-1185">Reference proteome</keyword>
<dbReference type="AlphaFoldDB" id="A0A0V1JF31"/>
<dbReference type="Proteomes" id="UP000054805">
    <property type="component" value="Unassembled WGS sequence"/>
</dbReference>
<gene>
    <name evidence="1" type="ORF">T4B_5567</name>
</gene>
<dbReference type="EMBL" id="JYDS01000008">
    <property type="protein sequence ID" value="KRZ33574.1"/>
    <property type="molecule type" value="Genomic_DNA"/>
</dbReference>